<dbReference type="Gene3D" id="3.40.50.410">
    <property type="entry name" value="von Willebrand factor, type A domain"/>
    <property type="match status" value="1"/>
</dbReference>
<feature type="domain" description="Hemicentin-1-like von Willebrand factor A" evidence="8">
    <location>
        <begin position="314"/>
        <end position="486"/>
    </location>
</feature>
<evidence type="ECO:0000256" key="1">
    <source>
        <dbReference type="ARBA" id="ARBA00004613"/>
    </source>
</evidence>
<feature type="signal peptide" evidence="5">
    <location>
        <begin position="1"/>
        <end position="34"/>
    </location>
</feature>
<reference evidence="10" key="1">
    <citation type="submission" date="2021-04" db="EMBL/GenBank/DDBJ databases">
        <authorList>
            <consortium name="Wellcome Sanger Institute Data Sharing"/>
        </authorList>
    </citation>
    <scope>NUCLEOTIDE SEQUENCE [LARGE SCALE GENOMIC DNA]</scope>
</reference>
<evidence type="ECO:0000259" key="6">
    <source>
        <dbReference type="Pfam" id="PF23560"/>
    </source>
</evidence>
<dbReference type="GO" id="GO:0005576">
    <property type="term" value="C:extracellular region"/>
    <property type="evidence" value="ECO:0007669"/>
    <property type="project" value="UniProtKB-SubCell"/>
</dbReference>
<dbReference type="AlphaFoldDB" id="A0A665WJW6"/>
<evidence type="ECO:0000259" key="8">
    <source>
        <dbReference type="Pfam" id="PF25106"/>
    </source>
</evidence>
<dbReference type="Pfam" id="PF23560">
    <property type="entry name" value="GBD_Hemicentin"/>
    <property type="match status" value="1"/>
</dbReference>
<dbReference type="Pfam" id="PF25106">
    <property type="entry name" value="VWA_4"/>
    <property type="match status" value="1"/>
</dbReference>
<dbReference type="InterPro" id="IPR036465">
    <property type="entry name" value="vWFA_dom_sf"/>
</dbReference>
<accession>A0A665WJW6</accession>
<proteinExistence type="predicted"/>
<reference evidence="10" key="2">
    <citation type="submission" date="2025-08" db="UniProtKB">
        <authorList>
            <consortium name="Ensembl"/>
        </authorList>
    </citation>
    <scope>IDENTIFICATION</scope>
</reference>
<dbReference type="CDD" id="cd00198">
    <property type="entry name" value="vWFA"/>
    <property type="match status" value="1"/>
</dbReference>
<evidence type="ECO:0000256" key="5">
    <source>
        <dbReference type="SAM" id="SignalP"/>
    </source>
</evidence>
<evidence type="ECO:0000259" key="7">
    <source>
        <dbReference type="Pfam" id="PF23619"/>
    </source>
</evidence>
<dbReference type="InterPro" id="IPR052577">
    <property type="entry name" value="VWA7"/>
</dbReference>
<dbReference type="PANTHER" id="PTHR14905:SF18">
    <property type="entry name" value="VON WILLEBRAND FACTOR A DOMAIN-CONTAINING 10, TANDEM DUPLICATE 1-RELATED"/>
    <property type="match status" value="1"/>
</dbReference>
<keyword evidence="4" id="KW-0325">Glycoprotein</keyword>
<dbReference type="PANTHER" id="PTHR14905">
    <property type="entry name" value="NG37"/>
    <property type="match status" value="1"/>
</dbReference>
<evidence type="ECO:0000259" key="9">
    <source>
        <dbReference type="Pfam" id="PF25107"/>
    </source>
</evidence>
<dbReference type="Pfam" id="PF25107">
    <property type="entry name" value="VWA7_N"/>
    <property type="match status" value="1"/>
</dbReference>
<dbReference type="Pfam" id="PF23619">
    <property type="entry name" value="Ig_VWA7"/>
    <property type="match status" value="1"/>
</dbReference>
<dbReference type="InterPro" id="IPR056475">
    <property type="entry name" value="GBD_Hemicentin/VWA7"/>
</dbReference>
<evidence type="ECO:0008006" key="12">
    <source>
        <dbReference type="Google" id="ProtNLM"/>
    </source>
</evidence>
<evidence type="ECO:0000313" key="11">
    <source>
        <dbReference type="Proteomes" id="UP000472264"/>
    </source>
</evidence>
<dbReference type="Ensembl" id="ENSENLT00000045392.1">
    <property type="protein sequence ID" value="ENSENLP00000044288.1"/>
    <property type="gene ID" value="ENSENLG00000018861.1"/>
</dbReference>
<feature type="chain" id="PRO_5025517782" description="VWFA domain-containing protein" evidence="5">
    <location>
        <begin position="35"/>
        <end position="929"/>
    </location>
</feature>
<keyword evidence="11" id="KW-1185">Reference proteome</keyword>
<sequence>MTIHCGCIFFTTNCAVMKLLAALCVLLLQTGAHGFGLGNGKSLNHQEITERGILNTVVEVCRAVALAEDRYFLYPPKPFNAESVAAACGASKSLKTFSKAISYIQDENVEVDHYRFYSARHHFDNELILEGRKIVTEGLSAVKASNRENNFKAARKNLGKILHSLQDFYSHSNWVELGNKKPNPNLIRSGTRIGNLAAKTRATCRNCFTDICKDNILEDVLRENILTTGYFSFVPFASKPKGKCSHGGFIDFTSGVEPEGGINKDELDSSHGHLHFNASNVAIAATSQLLEDVRGAAGDRKFLQMMGIAKGKPLCFVVDTTGSMGDDIAAVKKVTASIIDKRVGTVDEPSLYILVPFGDPSFGPLTKTTDPKYFKRAINSLKASGGGDFPELSLTGLQLALTSAPPNSEIFVFTDAPAKDTHLRGTVLALIERTQSEVRFMITNILSRSQSDTDHQQQNGRMSRSGAQLYRELAQASGGQYIEVSKSNLLEATTIITESSTSFQATIVQAARSRGKAENVTFTVDESVRNLTIYITGHRVDFTLISPEGVTQNSTDMTGPLIISSQSVGNLHALKLKEEVGLWEIRMVSAQSYTLKVVGETSIDFLFDFMEVSQGPFGGFTVLENRPKAGVNGTLRVMLTGSDSAKLTEVSLVESSGLGRVHGIVTSLSERSFLVQFDKIPSAEFAVLIMGQNGTSSVSFQRQSSTSIRASSLTVTADNTNTVLAPGMPLSIPFSVATEGAGGVFRMRATNDRDFDLTFPSSLVLEDGGSANGTVNITSPSDTPSGTDVTLTIEANAPGGADTNYAVLSFTVLHEVTDFTPPVCELISLSNCTGNCSLSMWELSVQVTDGTNGTGIDRIELRQGDGTMNISVAAGNENMTLVSYNASCCSPAVELVVIDHVGNVGFCFYTVQQMTEWRTAPRPQVQDVF</sequence>
<protein>
    <recommendedName>
        <fullName evidence="12">VWFA domain-containing protein</fullName>
    </recommendedName>
</protein>
<keyword evidence="2" id="KW-0964">Secreted</keyword>
<evidence type="ECO:0000313" key="10">
    <source>
        <dbReference type="Ensembl" id="ENSENLP00000044288.1"/>
    </source>
</evidence>
<reference evidence="10" key="3">
    <citation type="submission" date="2025-09" db="UniProtKB">
        <authorList>
            <consortium name="Ensembl"/>
        </authorList>
    </citation>
    <scope>IDENTIFICATION</scope>
</reference>
<name>A0A665WJW6_ECHNA</name>
<evidence type="ECO:0000256" key="4">
    <source>
        <dbReference type="ARBA" id="ARBA00023180"/>
    </source>
</evidence>
<dbReference type="InterPro" id="IPR056862">
    <property type="entry name" value="VWA7_N"/>
</dbReference>
<comment type="subcellular location">
    <subcellularLocation>
        <location evidence="1">Secreted</location>
    </subcellularLocation>
</comment>
<gene>
    <name evidence="10" type="primary">LOC115054641</name>
</gene>
<evidence type="ECO:0000256" key="2">
    <source>
        <dbReference type="ARBA" id="ARBA00022525"/>
    </source>
</evidence>
<evidence type="ECO:0000256" key="3">
    <source>
        <dbReference type="ARBA" id="ARBA00022729"/>
    </source>
</evidence>
<dbReference type="InterPro" id="IPR056861">
    <property type="entry name" value="HMCN1-like_VWA"/>
</dbReference>
<dbReference type="SUPFAM" id="SSF53300">
    <property type="entry name" value="vWA-like"/>
    <property type="match status" value="1"/>
</dbReference>
<keyword evidence="3 5" id="KW-0732">Signal</keyword>
<feature type="domain" description="Hemicentin/VWA7 galactose-binding" evidence="6">
    <location>
        <begin position="505"/>
        <end position="601"/>
    </location>
</feature>
<feature type="domain" description="VWA7 N-terminal" evidence="9">
    <location>
        <begin position="81"/>
        <end position="303"/>
    </location>
</feature>
<organism evidence="10 11">
    <name type="scientific">Echeneis naucrates</name>
    <name type="common">Live sharksucker</name>
    <dbReference type="NCBI Taxonomy" id="173247"/>
    <lineage>
        <taxon>Eukaryota</taxon>
        <taxon>Metazoa</taxon>
        <taxon>Chordata</taxon>
        <taxon>Craniata</taxon>
        <taxon>Vertebrata</taxon>
        <taxon>Euteleostomi</taxon>
        <taxon>Actinopterygii</taxon>
        <taxon>Neopterygii</taxon>
        <taxon>Teleostei</taxon>
        <taxon>Neoteleostei</taxon>
        <taxon>Acanthomorphata</taxon>
        <taxon>Carangaria</taxon>
        <taxon>Carangiformes</taxon>
        <taxon>Echeneidae</taxon>
        <taxon>Echeneis</taxon>
    </lineage>
</organism>
<dbReference type="Proteomes" id="UP000472264">
    <property type="component" value="Chromosome 14"/>
</dbReference>
<feature type="domain" description="VWA7 Ig-like" evidence="7">
    <location>
        <begin position="720"/>
        <end position="813"/>
    </location>
</feature>
<dbReference type="InterPro" id="IPR057615">
    <property type="entry name" value="Ig_VWA7"/>
</dbReference>